<comment type="cofactor">
    <cofactor evidence="6">
        <name>FMN</name>
        <dbReference type="ChEBI" id="CHEBI:58210"/>
    </cofactor>
    <text evidence="6">Binds 1 FMN per subunit.</text>
</comment>
<dbReference type="PANTHER" id="PTHR43741">
    <property type="entry name" value="FMN-DEPENDENT NADH-AZOREDUCTASE 1"/>
    <property type="match status" value="1"/>
</dbReference>
<dbReference type="SUPFAM" id="SSF52218">
    <property type="entry name" value="Flavoproteins"/>
    <property type="match status" value="1"/>
</dbReference>
<gene>
    <name evidence="6" type="primary">azoR</name>
    <name evidence="8" type="ORF">H8792_001770</name>
</gene>
<keyword evidence="1 6" id="KW-0285">Flavoprotein</keyword>
<evidence type="ECO:0000256" key="6">
    <source>
        <dbReference type="HAMAP-Rule" id="MF_01216"/>
    </source>
</evidence>
<proteinExistence type="inferred from homology"/>
<name>A0ABS0BT76_9GAMM</name>
<feature type="binding site" evidence="6">
    <location>
        <begin position="96"/>
        <end position="99"/>
    </location>
    <ligand>
        <name>FMN</name>
        <dbReference type="ChEBI" id="CHEBI:58210"/>
    </ligand>
</feature>
<dbReference type="Gene3D" id="3.40.50.360">
    <property type="match status" value="1"/>
</dbReference>
<feature type="binding site" evidence="6">
    <location>
        <position position="10"/>
    </location>
    <ligand>
        <name>FMN</name>
        <dbReference type="ChEBI" id="CHEBI:58210"/>
    </ligand>
</feature>
<dbReference type="InterPro" id="IPR050104">
    <property type="entry name" value="FMN-dep_NADH:Q_OxRdtase_AzoR1"/>
</dbReference>
<dbReference type="EC" id="1.7.1.17" evidence="6"/>
<dbReference type="InterPro" id="IPR029039">
    <property type="entry name" value="Flavoprotein-like_sf"/>
</dbReference>
<protein>
    <recommendedName>
        <fullName evidence="6">FMN dependent NADH:quinone oxidoreductase</fullName>
        <ecNumber evidence="6">1.6.5.-</ecNumber>
    </recommendedName>
    <alternativeName>
        <fullName evidence="6">Azo-dye reductase</fullName>
    </alternativeName>
    <alternativeName>
        <fullName evidence="6">FMN-dependent NADH-azo compound oxidoreductase</fullName>
    </alternativeName>
    <alternativeName>
        <fullName evidence="6">FMN-dependent NADH-azoreductase</fullName>
        <ecNumber evidence="6">1.7.1.17</ecNumber>
    </alternativeName>
</protein>
<comment type="function">
    <text evidence="6">Quinone reductase that provides resistance to thiol-specific stress caused by electrophilic quinones.</text>
</comment>
<keyword evidence="4 6" id="KW-0520">NAD</keyword>
<evidence type="ECO:0000256" key="3">
    <source>
        <dbReference type="ARBA" id="ARBA00023002"/>
    </source>
</evidence>
<comment type="similarity">
    <text evidence="6">Belongs to the azoreductase type 1 family.</text>
</comment>
<comment type="function">
    <text evidence="6">Also exhibits azoreductase activity. Catalyzes the reductive cleavage of the azo bond in aromatic azo compounds to the corresponding amines.</text>
</comment>
<organism evidence="8 9">
    <name type="scientific">Thiomicrorhabdus heinhorstiae</name>
    <dbReference type="NCBI Taxonomy" id="2748010"/>
    <lineage>
        <taxon>Bacteria</taxon>
        <taxon>Pseudomonadati</taxon>
        <taxon>Pseudomonadota</taxon>
        <taxon>Gammaproteobacteria</taxon>
        <taxon>Thiotrichales</taxon>
        <taxon>Piscirickettsiaceae</taxon>
        <taxon>Thiomicrorhabdus</taxon>
    </lineage>
</organism>
<dbReference type="EC" id="1.6.5.-" evidence="6"/>
<feature type="binding site" evidence="6">
    <location>
        <begin position="140"/>
        <end position="143"/>
    </location>
    <ligand>
        <name>FMN</name>
        <dbReference type="ChEBI" id="CHEBI:58210"/>
    </ligand>
</feature>
<evidence type="ECO:0000256" key="5">
    <source>
        <dbReference type="ARBA" id="ARBA00048542"/>
    </source>
</evidence>
<dbReference type="InterPro" id="IPR023048">
    <property type="entry name" value="NADH:quinone_OxRdtase_FMN_depd"/>
</dbReference>
<evidence type="ECO:0000256" key="2">
    <source>
        <dbReference type="ARBA" id="ARBA00022643"/>
    </source>
</evidence>
<evidence type="ECO:0000313" key="9">
    <source>
        <dbReference type="Proteomes" id="UP001193680"/>
    </source>
</evidence>
<evidence type="ECO:0000259" key="7">
    <source>
        <dbReference type="Pfam" id="PF02525"/>
    </source>
</evidence>
<keyword evidence="2 6" id="KW-0288">FMN</keyword>
<keyword evidence="9" id="KW-1185">Reference proteome</keyword>
<dbReference type="Pfam" id="PF02525">
    <property type="entry name" value="Flavodoxin_2"/>
    <property type="match status" value="1"/>
</dbReference>
<reference evidence="8 9" key="1">
    <citation type="submission" date="2020-11" db="EMBL/GenBank/DDBJ databases">
        <title>Sulfur oxidizing isolate from Hospital Hole Sinkhole.</title>
        <authorList>
            <person name="Scott K.M."/>
        </authorList>
    </citation>
    <scope>NUCLEOTIDE SEQUENCE [LARGE SCALE GENOMIC DNA]</scope>
    <source>
        <strain evidence="8 9">HH1</strain>
    </source>
</reference>
<dbReference type="RefSeq" id="WP_194947431.1">
    <property type="nucleotide sequence ID" value="NZ_JACBGI020000002.1"/>
</dbReference>
<evidence type="ECO:0000256" key="4">
    <source>
        <dbReference type="ARBA" id="ARBA00023027"/>
    </source>
</evidence>
<feature type="domain" description="Flavodoxin-like fold" evidence="7">
    <location>
        <begin position="3"/>
        <end position="200"/>
    </location>
</feature>
<dbReference type="EMBL" id="JACBGI020000002">
    <property type="protein sequence ID" value="MBF6057060.1"/>
    <property type="molecule type" value="Genomic_DNA"/>
</dbReference>
<comment type="catalytic activity">
    <reaction evidence="6">
        <text>2 a quinone + NADH + H(+) = 2 a 1,4-benzosemiquinone + NAD(+)</text>
        <dbReference type="Rhea" id="RHEA:65952"/>
        <dbReference type="ChEBI" id="CHEBI:15378"/>
        <dbReference type="ChEBI" id="CHEBI:57540"/>
        <dbReference type="ChEBI" id="CHEBI:57945"/>
        <dbReference type="ChEBI" id="CHEBI:132124"/>
        <dbReference type="ChEBI" id="CHEBI:134225"/>
    </reaction>
</comment>
<dbReference type="InterPro" id="IPR003680">
    <property type="entry name" value="Flavodoxin_fold"/>
</dbReference>
<comment type="caution">
    <text evidence="8">The sequence shown here is derived from an EMBL/GenBank/DDBJ whole genome shotgun (WGS) entry which is preliminary data.</text>
</comment>
<sequence>MATLLQIDSSAAGAQSHSKALAEYFAEKWKNNRSGTKTLEVNLAADQPPHIDGNMIGAMYTKPDQRDEQQTQTLALSEQYLEQLRETDSIVISSPMYNFGIPSVLKAYLDHVTRVGETFVYGENGPEGLLKNKKAYLFISSGGNYTQPPLDQMNFVTPYLKTVLGFIGITDITVFETPNMGMGDEAVAKSIENTKAKIDEIFAA</sequence>
<accession>A0ABS0BT76</accession>
<feature type="binding site" evidence="6">
    <location>
        <begin position="16"/>
        <end position="18"/>
    </location>
    <ligand>
        <name>FMN</name>
        <dbReference type="ChEBI" id="CHEBI:58210"/>
    </ligand>
</feature>
<comment type="subunit">
    <text evidence="6">Homodimer.</text>
</comment>
<comment type="catalytic activity">
    <reaction evidence="5">
        <text>N,N-dimethyl-1,4-phenylenediamine + anthranilate + 2 NAD(+) = 2-(4-dimethylaminophenyl)diazenylbenzoate + 2 NADH + 2 H(+)</text>
        <dbReference type="Rhea" id="RHEA:55872"/>
        <dbReference type="ChEBI" id="CHEBI:15378"/>
        <dbReference type="ChEBI" id="CHEBI:15783"/>
        <dbReference type="ChEBI" id="CHEBI:16567"/>
        <dbReference type="ChEBI" id="CHEBI:57540"/>
        <dbReference type="ChEBI" id="CHEBI:57945"/>
        <dbReference type="ChEBI" id="CHEBI:71579"/>
        <dbReference type="EC" id="1.7.1.17"/>
    </reaction>
    <physiologicalReaction direction="right-to-left" evidence="5">
        <dbReference type="Rhea" id="RHEA:55874"/>
    </physiologicalReaction>
</comment>
<dbReference type="Proteomes" id="UP001193680">
    <property type="component" value="Unassembled WGS sequence"/>
</dbReference>
<keyword evidence="3 6" id="KW-0560">Oxidoreductase</keyword>
<dbReference type="HAMAP" id="MF_01216">
    <property type="entry name" value="Azoreductase_type1"/>
    <property type="match status" value="1"/>
</dbReference>
<dbReference type="PANTHER" id="PTHR43741:SF2">
    <property type="entry name" value="FMN-DEPENDENT NADH:QUINONE OXIDOREDUCTASE"/>
    <property type="match status" value="1"/>
</dbReference>
<evidence type="ECO:0000256" key="1">
    <source>
        <dbReference type="ARBA" id="ARBA00022630"/>
    </source>
</evidence>
<evidence type="ECO:0000313" key="8">
    <source>
        <dbReference type="EMBL" id="MBF6057060.1"/>
    </source>
</evidence>